<accession>A0A1I7W8A0</accession>
<protein>
    <submittedName>
        <fullName evidence="3">Secreted protein</fullName>
    </submittedName>
</protein>
<proteinExistence type="predicted"/>
<sequence>MHFLVAHLIQIIFLLLNLYLLVFTNYKSNTTKTFQIFVQKLKLLQPPNIPWRPVFLVTKCTECSE</sequence>
<keyword evidence="2" id="KW-1185">Reference proteome</keyword>
<dbReference type="Proteomes" id="UP000095283">
    <property type="component" value="Unplaced"/>
</dbReference>
<organism evidence="2 3">
    <name type="scientific">Heterorhabditis bacteriophora</name>
    <name type="common">Entomopathogenic nematode worm</name>
    <dbReference type="NCBI Taxonomy" id="37862"/>
    <lineage>
        <taxon>Eukaryota</taxon>
        <taxon>Metazoa</taxon>
        <taxon>Ecdysozoa</taxon>
        <taxon>Nematoda</taxon>
        <taxon>Chromadorea</taxon>
        <taxon>Rhabditida</taxon>
        <taxon>Rhabditina</taxon>
        <taxon>Rhabditomorpha</taxon>
        <taxon>Strongyloidea</taxon>
        <taxon>Heterorhabditidae</taxon>
        <taxon>Heterorhabditis</taxon>
    </lineage>
</organism>
<dbReference type="AlphaFoldDB" id="A0A1I7W8A0"/>
<keyword evidence="1" id="KW-1133">Transmembrane helix</keyword>
<keyword evidence="1" id="KW-0812">Transmembrane</keyword>
<feature type="transmembrane region" description="Helical" evidence="1">
    <location>
        <begin position="6"/>
        <end position="26"/>
    </location>
</feature>
<reference evidence="3" key="1">
    <citation type="submission" date="2016-11" db="UniProtKB">
        <authorList>
            <consortium name="WormBaseParasite"/>
        </authorList>
    </citation>
    <scope>IDENTIFICATION</scope>
</reference>
<evidence type="ECO:0000256" key="1">
    <source>
        <dbReference type="SAM" id="Phobius"/>
    </source>
</evidence>
<evidence type="ECO:0000313" key="2">
    <source>
        <dbReference type="Proteomes" id="UP000095283"/>
    </source>
</evidence>
<keyword evidence="1" id="KW-0472">Membrane</keyword>
<name>A0A1I7W8A0_HETBA</name>
<evidence type="ECO:0000313" key="3">
    <source>
        <dbReference type="WBParaSite" id="Hba_00849"/>
    </source>
</evidence>
<dbReference type="WBParaSite" id="Hba_00849">
    <property type="protein sequence ID" value="Hba_00849"/>
    <property type="gene ID" value="Hba_00849"/>
</dbReference>